<evidence type="ECO:0000256" key="1">
    <source>
        <dbReference type="SAM" id="MobiDB-lite"/>
    </source>
</evidence>
<dbReference type="EMBL" id="CP036278">
    <property type="protein sequence ID" value="QDU57318.1"/>
    <property type="molecule type" value="Genomic_DNA"/>
</dbReference>
<feature type="chain" id="PRO_5022208122" description="Chromosome partition protein Smc" evidence="2">
    <location>
        <begin position="27"/>
        <end position="426"/>
    </location>
</feature>
<keyword evidence="4" id="KW-1185">Reference proteome</keyword>
<dbReference type="KEGG" id="amuc:Pan181_35330"/>
<evidence type="ECO:0000313" key="4">
    <source>
        <dbReference type="Proteomes" id="UP000315750"/>
    </source>
</evidence>
<feature type="region of interest" description="Disordered" evidence="1">
    <location>
        <begin position="259"/>
        <end position="308"/>
    </location>
</feature>
<evidence type="ECO:0008006" key="5">
    <source>
        <dbReference type="Google" id="ProtNLM"/>
    </source>
</evidence>
<gene>
    <name evidence="3" type="ORF">Pan181_35330</name>
</gene>
<feature type="signal peptide" evidence="2">
    <location>
        <begin position="1"/>
        <end position="26"/>
    </location>
</feature>
<feature type="compositionally biased region" description="Basic and acidic residues" evidence="1">
    <location>
        <begin position="259"/>
        <end position="268"/>
    </location>
</feature>
<evidence type="ECO:0000313" key="3">
    <source>
        <dbReference type="EMBL" id="QDU57318.1"/>
    </source>
</evidence>
<name>A0A518ARH2_9BACT</name>
<feature type="region of interest" description="Disordered" evidence="1">
    <location>
        <begin position="122"/>
        <end position="239"/>
    </location>
</feature>
<keyword evidence="2" id="KW-0732">Signal</keyword>
<feature type="compositionally biased region" description="Basic and acidic residues" evidence="1">
    <location>
        <begin position="127"/>
        <end position="222"/>
    </location>
</feature>
<feature type="compositionally biased region" description="Polar residues" evidence="1">
    <location>
        <begin position="269"/>
        <end position="288"/>
    </location>
</feature>
<dbReference type="AlphaFoldDB" id="A0A518ARH2"/>
<reference evidence="3 4" key="1">
    <citation type="submission" date="2019-02" db="EMBL/GenBank/DDBJ databases">
        <title>Deep-cultivation of Planctomycetes and their phenomic and genomic characterization uncovers novel biology.</title>
        <authorList>
            <person name="Wiegand S."/>
            <person name="Jogler M."/>
            <person name="Boedeker C."/>
            <person name="Pinto D."/>
            <person name="Vollmers J."/>
            <person name="Rivas-Marin E."/>
            <person name="Kohn T."/>
            <person name="Peeters S.H."/>
            <person name="Heuer A."/>
            <person name="Rast P."/>
            <person name="Oberbeckmann S."/>
            <person name="Bunk B."/>
            <person name="Jeske O."/>
            <person name="Meyerdierks A."/>
            <person name="Storesund J.E."/>
            <person name="Kallscheuer N."/>
            <person name="Luecker S."/>
            <person name="Lage O.M."/>
            <person name="Pohl T."/>
            <person name="Merkel B.J."/>
            <person name="Hornburger P."/>
            <person name="Mueller R.-W."/>
            <person name="Bruemmer F."/>
            <person name="Labrenz M."/>
            <person name="Spormann A.M."/>
            <person name="Op den Camp H."/>
            <person name="Overmann J."/>
            <person name="Amann R."/>
            <person name="Jetten M.S.M."/>
            <person name="Mascher T."/>
            <person name="Medema M.H."/>
            <person name="Devos D.P."/>
            <person name="Kaster A.-K."/>
            <person name="Ovreas L."/>
            <person name="Rohde M."/>
            <person name="Galperin M.Y."/>
            <person name="Jogler C."/>
        </authorList>
    </citation>
    <scope>NUCLEOTIDE SEQUENCE [LARGE SCALE GENOMIC DNA]</scope>
    <source>
        <strain evidence="3 4">Pan181</strain>
    </source>
</reference>
<dbReference type="Proteomes" id="UP000315750">
    <property type="component" value="Chromosome"/>
</dbReference>
<feature type="region of interest" description="Disordered" evidence="1">
    <location>
        <begin position="388"/>
        <end position="426"/>
    </location>
</feature>
<evidence type="ECO:0000256" key="2">
    <source>
        <dbReference type="SAM" id="SignalP"/>
    </source>
</evidence>
<organism evidence="3 4">
    <name type="scientific">Aeoliella mucimassa</name>
    <dbReference type="NCBI Taxonomy" id="2527972"/>
    <lineage>
        <taxon>Bacteria</taxon>
        <taxon>Pseudomonadati</taxon>
        <taxon>Planctomycetota</taxon>
        <taxon>Planctomycetia</taxon>
        <taxon>Pirellulales</taxon>
        <taxon>Lacipirellulaceae</taxon>
        <taxon>Aeoliella</taxon>
    </lineage>
</organism>
<protein>
    <recommendedName>
        <fullName evidence="5">Chromosome partition protein Smc</fullName>
    </recommendedName>
</protein>
<proteinExistence type="predicted"/>
<accession>A0A518ARH2</accession>
<sequence length="426" mass="49251" precursor="true">MLARAWKFKWLGIWSCTLCLPSLVQADNSPAQSSPSNSAWSQNVATALERLEGERIALADSDNARDLSIVEGVRRNLNATLELYSADGETLPSPPHGEVAHPLNSEVIKPNETSVVVLVKAEDEEPSRDALQRERRAARSEEAAREGAREQSEQRMQRALLELREQAEAQRKASDTFRETDRDRSPERRELGARREIEARMAREREQQRDHDILPQPERRDSPAVAAPHPRIVRALSEQQQQLMKLTERLEQLEQKVARLEKNSDRKPSGQSVLQPWGSSDSRANSPEQMKAMTDALRQRAEQREQALQQTRMQAELVKVQEQIERLVLEQHEMQQGLADAERRKAEVIKDIEQQLNSRRQALEELEQHDRELRAHRDELRKELEKRFRERMEQNNGRTRESNDRLRNEPSPRREVRRPAVPADAI</sequence>
<feature type="compositionally biased region" description="Basic and acidic residues" evidence="1">
    <location>
        <begin position="388"/>
        <end position="418"/>
    </location>
</feature>